<dbReference type="VEuPathDB" id="FungiDB:VP01_2955g5"/>
<evidence type="ECO:0000256" key="1">
    <source>
        <dbReference type="SAM" id="MobiDB-lite"/>
    </source>
</evidence>
<protein>
    <submittedName>
        <fullName evidence="2">Uncharacterized protein</fullName>
    </submittedName>
</protein>
<feature type="region of interest" description="Disordered" evidence="1">
    <location>
        <begin position="341"/>
        <end position="373"/>
    </location>
</feature>
<feature type="region of interest" description="Disordered" evidence="1">
    <location>
        <begin position="1"/>
        <end position="35"/>
    </location>
</feature>
<keyword evidence="3" id="KW-1185">Reference proteome</keyword>
<name>A0A0L6V0W1_9BASI</name>
<reference evidence="2 3" key="1">
    <citation type="submission" date="2015-08" db="EMBL/GenBank/DDBJ databases">
        <title>Next Generation Sequencing and Analysis of the Genome of Puccinia sorghi L Schw, the Causal Agent of Maize Common Rust.</title>
        <authorList>
            <person name="Rochi L."/>
            <person name="Burguener G."/>
            <person name="Darino M."/>
            <person name="Turjanski A."/>
            <person name="Kreff E."/>
            <person name="Dieguez M.J."/>
            <person name="Sacco F."/>
        </authorList>
    </citation>
    <scope>NUCLEOTIDE SEQUENCE [LARGE SCALE GENOMIC DNA]</scope>
    <source>
        <strain evidence="2 3">RO10H11247</strain>
    </source>
</reference>
<gene>
    <name evidence="2" type="ORF">VP01_2955g5</name>
</gene>
<proteinExistence type="predicted"/>
<organism evidence="2 3">
    <name type="scientific">Puccinia sorghi</name>
    <dbReference type="NCBI Taxonomy" id="27349"/>
    <lineage>
        <taxon>Eukaryota</taxon>
        <taxon>Fungi</taxon>
        <taxon>Dikarya</taxon>
        <taxon>Basidiomycota</taxon>
        <taxon>Pucciniomycotina</taxon>
        <taxon>Pucciniomycetes</taxon>
        <taxon>Pucciniales</taxon>
        <taxon>Pucciniaceae</taxon>
        <taxon>Puccinia</taxon>
    </lineage>
</organism>
<dbReference type="Proteomes" id="UP000037035">
    <property type="component" value="Unassembled WGS sequence"/>
</dbReference>
<accession>A0A0L6V0W1</accession>
<dbReference type="OrthoDB" id="5971719at2759"/>
<comment type="caution">
    <text evidence="2">The sequence shown here is derived from an EMBL/GenBank/DDBJ whole genome shotgun (WGS) entry which is preliminary data.</text>
</comment>
<dbReference type="AlphaFoldDB" id="A0A0L6V0W1"/>
<evidence type="ECO:0000313" key="3">
    <source>
        <dbReference type="Proteomes" id="UP000037035"/>
    </source>
</evidence>
<feature type="compositionally biased region" description="Pro residues" evidence="1">
    <location>
        <begin position="357"/>
        <end position="370"/>
    </location>
</feature>
<dbReference type="EMBL" id="LAVV01007896">
    <property type="protein sequence ID" value="KNZ54413.1"/>
    <property type="molecule type" value="Genomic_DNA"/>
</dbReference>
<sequence>MKDQRRGTKPGEGNKNSGDRMKGYQSTPTKEGDGDTVLHRLFLSSFGESLSKKKPDPQEHHSALKCGNQILESGKGIFLSSTSTVAQFLRGYYLQINSRCNADFKPSYILKRVADSKLEASQERDSCSLGLCPGKSLGVGVFIYFLSQGTNYKPIGRSEISFMTRKQKPTPPAPVGTFYTSLKTWASFRHSMNDGNFDPTTRLLLPHPSLTPVNNGDCCPSYIVGPTPSIALASTCRPKLMLSLGKPGKLGNRILAFSTPQEFNPAVSATSGGKKLTWDECQALEKSVAAEEEVPSQAAIERSNSLVNWMPSIVLEHVPPPSPSCATPAEYDELATPAALEADSEDDDFKPSAAQPPSLPYPPPPLPPALPHHRQQPLWSQLWTILQHHHSCHRPLLAQNFLLYPPQWMLYNM</sequence>
<evidence type="ECO:0000313" key="2">
    <source>
        <dbReference type="EMBL" id="KNZ54413.1"/>
    </source>
</evidence>
<dbReference type="STRING" id="27349.A0A0L6V0W1"/>